<sequence>MASSPSFSVSSFSTDRSSSVSLPRAEERRPSGSTRNESGLPSSSSGVVTRVDAKVLQALEAMKSFYDFDSVITFESLASIRKRYSVPDKYILHALGLGQNPYHPCPGGFSISIDALEAGLRFPLHSVIGECLGWWRISPSLMAPNSSRYIITFLGECRGSGIVRLRTCFFLVSTYVKVKAVSI</sequence>
<feature type="compositionally biased region" description="Low complexity" evidence="1">
    <location>
        <begin position="1"/>
        <end position="21"/>
    </location>
</feature>
<evidence type="ECO:0000256" key="1">
    <source>
        <dbReference type="SAM" id="MobiDB-lite"/>
    </source>
</evidence>
<proteinExistence type="predicted"/>
<dbReference type="AlphaFoldDB" id="A0A426ZD32"/>
<name>A0A426ZD32_ENSVE</name>
<gene>
    <name evidence="2" type="ORF">B296_00008694</name>
</gene>
<feature type="compositionally biased region" description="Polar residues" evidence="1">
    <location>
        <begin position="31"/>
        <end position="45"/>
    </location>
</feature>
<protein>
    <submittedName>
        <fullName evidence="2">Uncharacterized protein</fullName>
    </submittedName>
</protein>
<feature type="region of interest" description="Disordered" evidence="1">
    <location>
        <begin position="1"/>
        <end position="45"/>
    </location>
</feature>
<organism evidence="2 3">
    <name type="scientific">Ensete ventricosum</name>
    <name type="common">Abyssinian banana</name>
    <name type="synonym">Musa ensete</name>
    <dbReference type="NCBI Taxonomy" id="4639"/>
    <lineage>
        <taxon>Eukaryota</taxon>
        <taxon>Viridiplantae</taxon>
        <taxon>Streptophyta</taxon>
        <taxon>Embryophyta</taxon>
        <taxon>Tracheophyta</taxon>
        <taxon>Spermatophyta</taxon>
        <taxon>Magnoliopsida</taxon>
        <taxon>Liliopsida</taxon>
        <taxon>Zingiberales</taxon>
        <taxon>Musaceae</taxon>
        <taxon>Ensete</taxon>
    </lineage>
</organism>
<reference evidence="2 3" key="1">
    <citation type="journal article" date="2014" name="Agronomy (Basel)">
        <title>A Draft Genome Sequence for Ensete ventricosum, the Drought-Tolerant Tree Against Hunger.</title>
        <authorList>
            <person name="Harrison J."/>
            <person name="Moore K.A."/>
            <person name="Paszkiewicz K."/>
            <person name="Jones T."/>
            <person name="Grant M."/>
            <person name="Ambacheew D."/>
            <person name="Muzemil S."/>
            <person name="Studholme D.J."/>
        </authorList>
    </citation>
    <scope>NUCLEOTIDE SEQUENCE [LARGE SCALE GENOMIC DNA]</scope>
</reference>
<evidence type="ECO:0000313" key="2">
    <source>
        <dbReference type="EMBL" id="RRT61826.1"/>
    </source>
</evidence>
<dbReference type="EMBL" id="AMZH03007233">
    <property type="protein sequence ID" value="RRT61826.1"/>
    <property type="molecule type" value="Genomic_DNA"/>
</dbReference>
<dbReference type="Proteomes" id="UP000287651">
    <property type="component" value="Unassembled WGS sequence"/>
</dbReference>
<accession>A0A426ZD32</accession>
<evidence type="ECO:0000313" key="3">
    <source>
        <dbReference type="Proteomes" id="UP000287651"/>
    </source>
</evidence>
<comment type="caution">
    <text evidence="2">The sequence shown here is derived from an EMBL/GenBank/DDBJ whole genome shotgun (WGS) entry which is preliminary data.</text>
</comment>